<reference evidence="1 2" key="1">
    <citation type="journal article" date="2019" name="Nat. Ecol. Evol.">
        <title>Megaphylogeny resolves global patterns of mushroom evolution.</title>
        <authorList>
            <person name="Varga T."/>
            <person name="Krizsan K."/>
            <person name="Foldi C."/>
            <person name="Dima B."/>
            <person name="Sanchez-Garcia M."/>
            <person name="Sanchez-Ramirez S."/>
            <person name="Szollosi G.J."/>
            <person name="Szarkandi J.G."/>
            <person name="Papp V."/>
            <person name="Albert L."/>
            <person name="Andreopoulos W."/>
            <person name="Angelini C."/>
            <person name="Antonin V."/>
            <person name="Barry K.W."/>
            <person name="Bougher N.L."/>
            <person name="Buchanan P."/>
            <person name="Buyck B."/>
            <person name="Bense V."/>
            <person name="Catcheside P."/>
            <person name="Chovatia M."/>
            <person name="Cooper J."/>
            <person name="Damon W."/>
            <person name="Desjardin D."/>
            <person name="Finy P."/>
            <person name="Geml J."/>
            <person name="Haridas S."/>
            <person name="Hughes K."/>
            <person name="Justo A."/>
            <person name="Karasinski D."/>
            <person name="Kautmanova I."/>
            <person name="Kiss B."/>
            <person name="Kocsube S."/>
            <person name="Kotiranta H."/>
            <person name="LaButti K.M."/>
            <person name="Lechner B.E."/>
            <person name="Liimatainen K."/>
            <person name="Lipzen A."/>
            <person name="Lukacs Z."/>
            <person name="Mihaltcheva S."/>
            <person name="Morgado L.N."/>
            <person name="Niskanen T."/>
            <person name="Noordeloos M.E."/>
            <person name="Ohm R.A."/>
            <person name="Ortiz-Santana B."/>
            <person name="Ovrebo C."/>
            <person name="Racz N."/>
            <person name="Riley R."/>
            <person name="Savchenko A."/>
            <person name="Shiryaev A."/>
            <person name="Soop K."/>
            <person name="Spirin V."/>
            <person name="Szebenyi C."/>
            <person name="Tomsovsky M."/>
            <person name="Tulloss R.E."/>
            <person name="Uehling J."/>
            <person name="Grigoriev I.V."/>
            <person name="Vagvolgyi C."/>
            <person name="Papp T."/>
            <person name="Martin F.M."/>
            <person name="Miettinen O."/>
            <person name="Hibbett D.S."/>
            <person name="Nagy L.G."/>
        </authorList>
    </citation>
    <scope>NUCLEOTIDE SEQUENCE [LARGE SCALE GENOMIC DNA]</scope>
    <source>
        <strain evidence="1 2">NL-1719</strain>
    </source>
</reference>
<keyword evidence="2" id="KW-1185">Reference proteome</keyword>
<name>A0ACD3B6C4_9AGAR</name>
<evidence type="ECO:0000313" key="1">
    <source>
        <dbReference type="EMBL" id="TFK73386.1"/>
    </source>
</evidence>
<dbReference type="Proteomes" id="UP000308600">
    <property type="component" value="Unassembled WGS sequence"/>
</dbReference>
<dbReference type="EMBL" id="ML208276">
    <property type="protein sequence ID" value="TFK73386.1"/>
    <property type="molecule type" value="Genomic_DNA"/>
</dbReference>
<proteinExistence type="predicted"/>
<evidence type="ECO:0000313" key="2">
    <source>
        <dbReference type="Proteomes" id="UP000308600"/>
    </source>
</evidence>
<accession>A0ACD3B6C4</accession>
<organism evidence="1 2">
    <name type="scientific">Pluteus cervinus</name>
    <dbReference type="NCBI Taxonomy" id="181527"/>
    <lineage>
        <taxon>Eukaryota</taxon>
        <taxon>Fungi</taxon>
        <taxon>Dikarya</taxon>
        <taxon>Basidiomycota</taxon>
        <taxon>Agaricomycotina</taxon>
        <taxon>Agaricomycetes</taxon>
        <taxon>Agaricomycetidae</taxon>
        <taxon>Agaricales</taxon>
        <taxon>Pluteineae</taxon>
        <taxon>Pluteaceae</taxon>
        <taxon>Pluteus</taxon>
    </lineage>
</organism>
<gene>
    <name evidence="1" type="ORF">BDN72DRAFT_834792</name>
</gene>
<protein>
    <submittedName>
        <fullName evidence="1">Endogalactanase</fullName>
    </submittedName>
</protein>
<sequence length="350" mass="37601">MAGLKTWLFVLPLLSLVNALTWRGADFSSVINLENSGRIYRDSGANGKLETILHSRGANIARIRIWTSTNNAEYSTTHGLQLAKRAAAAGLAVYVNLHYSDTWADPGKQAIPSAWPKDLAGLNTRIYNYTRDIVTSFASQGTPITFLEIGNEINDGMLWPVGRISVNGYDGLSQLLHSAATGARSASSSVKIMVHLANGWDNSGVSSFFNNVFRTGQLTTSDVDVLGFSFYPFYDTRATYANLKTSLQNVVNKLNKDVMVVETDWPATGSCNGVTLSERSIAISAAGQDTWVRGIRDVLTSISGGHGTGLVYWEPAWIGNAGLGSSCADALLVDGSGNTRSSISIFNTAM</sequence>